<sequence length="180" mass="20445">MLTIASLFSVYGPPPLPMPFDYTLDFHHTDFRHRPDLYRVGKGEQGVLLVEPYKSEILPHWRFRTPAVAQESAELIYGLFLGYLAARDFVGADMARKFLQMGFTRARRYANHRGGKKYAGPVPDDKKGQSGAHGRAELPRSPEDPEKAAAAAIFKHKWDEAKQHPDYVQQMADFKAHYGK</sequence>
<evidence type="ECO:0000313" key="3">
    <source>
        <dbReference type="Proteomes" id="UP001500567"/>
    </source>
</evidence>
<comment type="caution">
    <text evidence="2">The sequence shown here is derived from an EMBL/GenBank/DDBJ whole genome shotgun (WGS) entry which is preliminary data.</text>
</comment>
<organism evidence="2 3">
    <name type="scientific">Hymenobacter fastidiosus</name>
    <dbReference type="NCBI Taxonomy" id="486264"/>
    <lineage>
        <taxon>Bacteria</taxon>
        <taxon>Pseudomonadati</taxon>
        <taxon>Bacteroidota</taxon>
        <taxon>Cytophagia</taxon>
        <taxon>Cytophagales</taxon>
        <taxon>Hymenobacteraceae</taxon>
        <taxon>Hymenobacter</taxon>
    </lineage>
</organism>
<dbReference type="Proteomes" id="UP001500567">
    <property type="component" value="Unassembled WGS sequence"/>
</dbReference>
<feature type="compositionally biased region" description="Basic and acidic residues" evidence="1">
    <location>
        <begin position="123"/>
        <end position="147"/>
    </location>
</feature>
<feature type="region of interest" description="Disordered" evidence="1">
    <location>
        <begin position="114"/>
        <end position="149"/>
    </location>
</feature>
<dbReference type="InterPro" id="IPR025494">
    <property type="entry name" value="DUF4385"/>
</dbReference>
<dbReference type="Pfam" id="PF14328">
    <property type="entry name" value="DUF4385"/>
    <property type="match status" value="1"/>
</dbReference>
<accession>A0ABP7T0V5</accession>
<keyword evidence="3" id="KW-1185">Reference proteome</keyword>
<reference evidence="3" key="1">
    <citation type="journal article" date="2019" name="Int. J. Syst. Evol. Microbiol.">
        <title>The Global Catalogue of Microorganisms (GCM) 10K type strain sequencing project: providing services to taxonomists for standard genome sequencing and annotation.</title>
        <authorList>
            <consortium name="The Broad Institute Genomics Platform"/>
            <consortium name="The Broad Institute Genome Sequencing Center for Infectious Disease"/>
            <person name="Wu L."/>
            <person name="Ma J."/>
        </authorList>
    </citation>
    <scope>NUCLEOTIDE SEQUENCE [LARGE SCALE GENOMIC DNA]</scope>
    <source>
        <strain evidence="3">JCM 17224</strain>
    </source>
</reference>
<evidence type="ECO:0000313" key="2">
    <source>
        <dbReference type="EMBL" id="GAA4019435.1"/>
    </source>
</evidence>
<name>A0ABP7T0V5_9BACT</name>
<protein>
    <submittedName>
        <fullName evidence="2">DUF4385 domain-containing protein</fullName>
    </submittedName>
</protein>
<evidence type="ECO:0000256" key="1">
    <source>
        <dbReference type="SAM" id="MobiDB-lite"/>
    </source>
</evidence>
<gene>
    <name evidence="2" type="ORF">GCM10022408_36860</name>
</gene>
<dbReference type="EMBL" id="BAABDJ010000040">
    <property type="protein sequence ID" value="GAA4019435.1"/>
    <property type="molecule type" value="Genomic_DNA"/>
</dbReference>
<proteinExistence type="predicted"/>